<organism evidence="1">
    <name type="scientific">Spumella elongata</name>
    <dbReference type="NCBI Taxonomy" id="89044"/>
    <lineage>
        <taxon>Eukaryota</taxon>
        <taxon>Sar</taxon>
        <taxon>Stramenopiles</taxon>
        <taxon>Ochrophyta</taxon>
        <taxon>Chrysophyceae</taxon>
        <taxon>Chromulinales</taxon>
        <taxon>Chromulinaceae</taxon>
        <taxon>Spumella</taxon>
    </lineage>
</organism>
<reference evidence="1" key="1">
    <citation type="submission" date="2021-01" db="EMBL/GenBank/DDBJ databases">
        <authorList>
            <person name="Corre E."/>
            <person name="Pelletier E."/>
            <person name="Niang G."/>
            <person name="Scheremetjew M."/>
            <person name="Finn R."/>
            <person name="Kale V."/>
            <person name="Holt S."/>
            <person name="Cochrane G."/>
            <person name="Meng A."/>
            <person name="Brown T."/>
            <person name="Cohen L."/>
        </authorList>
    </citation>
    <scope>NUCLEOTIDE SEQUENCE</scope>
    <source>
        <strain evidence="1">CCAP 955/1</strain>
    </source>
</reference>
<proteinExistence type="predicted"/>
<dbReference type="EMBL" id="HBIC01016383">
    <property type="protein sequence ID" value="CAE0279432.1"/>
    <property type="molecule type" value="Transcribed_RNA"/>
</dbReference>
<evidence type="ECO:0000313" key="2">
    <source>
        <dbReference type="EMBL" id="CAE0279432.1"/>
    </source>
</evidence>
<sequence length="143" mass="14903">MSSNSETESNKIAREAGEAIADNLATAVGFPPETAAHKAGREAGEAVVETVNGVVKAVHDAFTPEPVKPKTVGEVAYEGIAETATQMQAATNQAIDQAKEAINPTPKPKTTGEVIGETIDDATKRAGEYYEGAKDAMTSKNQT</sequence>
<dbReference type="AlphaFoldDB" id="A0A7S3GXQ1"/>
<gene>
    <name evidence="1" type="ORF">SELO1098_LOCUS8264</name>
    <name evidence="2" type="ORF">SELO1098_LOCUS8265</name>
</gene>
<accession>A0A7S3GXQ1</accession>
<dbReference type="EMBL" id="HBIC01016382">
    <property type="protein sequence ID" value="CAE0279431.1"/>
    <property type="molecule type" value="Transcribed_RNA"/>
</dbReference>
<evidence type="ECO:0000313" key="1">
    <source>
        <dbReference type="EMBL" id="CAE0279431.1"/>
    </source>
</evidence>
<name>A0A7S3GXQ1_9STRA</name>
<protein>
    <submittedName>
        <fullName evidence="1">Uncharacterized protein</fullName>
    </submittedName>
</protein>